<dbReference type="AlphaFoldDB" id="A0A540VJV3"/>
<accession>A0A540VJV3</accession>
<dbReference type="SUPFAM" id="SSF51445">
    <property type="entry name" value="(Trans)glycosidases"/>
    <property type="match status" value="1"/>
</dbReference>
<protein>
    <submittedName>
        <fullName evidence="3">SH3 domain-containing protein</fullName>
    </submittedName>
</protein>
<dbReference type="InterPro" id="IPR017853">
    <property type="entry name" value="GH"/>
</dbReference>
<dbReference type="PANTHER" id="PTHR12631">
    <property type="entry name" value="ALPHA-L-IDURONIDASE"/>
    <property type="match status" value="1"/>
</dbReference>
<dbReference type="Pfam" id="PF08239">
    <property type="entry name" value="SH3_3"/>
    <property type="match status" value="2"/>
</dbReference>
<evidence type="ECO:0000313" key="3">
    <source>
        <dbReference type="EMBL" id="TQE97038.1"/>
    </source>
</evidence>
<dbReference type="Gene3D" id="2.30.30.40">
    <property type="entry name" value="SH3 Domains"/>
    <property type="match status" value="2"/>
</dbReference>
<reference evidence="3 4" key="1">
    <citation type="submission" date="2019-06" db="EMBL/GenBank/DDBJ databases">
        <title>Genome sequence of Litorilinea aerophila BAA-2444.</title>
        <authorList>
            <person name="Maclea K.S."/>
            <person name="Maurais E.G."/>
            <person name="Iannazzi L.C."/>
        </authorList>
    </citation>
    <scope>NUCLEOTIDE SEQUENCE [LARGE SCALE GENOMIC DNA]</scope>
    <source>
        <strain evidence="3 4">ATCC BAA-2444</strain>
    </source>
</reference>
<dbReference type="OrthoDB" id="136121at2"/>
<dbReference type="PROSITE" id="PS51781">
    <property type="entry name" value="SH3B"/>
    <property type="match status" value="2"/>
</dbReference>
<proteinExistence type="predicted"/>
<sequence>MSIGRSGIMLSFSRNRRQGPRPLGWIVASMAWLVLAGSCTQAMPALPAAEEPTPTPAVTLAVVTTEDSRLNVRSGPGTDFAIVGKLDPGRVVTITGSSEDGQWYRVQVDEVDGEAWIAAAYAAVTEATPAATEEPAAALPTPTPTPGQASTPAQPVEVSLLPTPTPTPQPTPTAPVAVIQPERMNVRQGPGTNYPVVTTVTAGTWLPIVALGPQGEWYQVQVAGRDEPAWVYAGLTQGLGPLETLPRLSPEEIPPAPTPTPAPVVQAAALPAAPAPAAPGFFGYGVQAHMLGGGVDAALAATSDLGFNWIKQQVEWRLFQPEPGAIGFGELHGIVNAAGNRGINVLFSVVNAPPWAREPGFDASVGGPPADPQTLANFLGAMAGEFCGSALKAIEVWNEQNLHYEWGNKPLNPAEYMNLLRASYASIKAACPSMYVISGALTPAGDNPPFAMDDFAYLEGMYQHGLAQYSDGIGAHPSGYNVPPSVTWQEACAVIQQTGNSFNGACDTPHHSWSFRSTMEGYRNIMVKYGDANKRIWPTEFGWAAGGAFHPAYAYANDNDFTEQAQWTVEAFQMMKNWGWVGPAFLWNLNFRVVADGTEKAQWGIVRNDYSPLPVYEALRAMPK</sequence>
<dbReference type="Gene3D" id="3.20.20.80">
    <property type="entry name" value="Glycosidases"/>
    <property type="match status" value="1"/>
</dbReference>
<dbReference type="InterPro" id="IPR051923">
    <property type="entry name" value="Glycosyl_Hydrolase_39"/>
</dbReference>
<comment type="caution">
    <text evidence="3">The sequence shown here is derived from an EMBL/GenBank/DDBJ whole genome shotgun (WGS) entry which is preliminary data.</text>
</comment>
<feature type="domain" description="SH3b" evidence="2">
    <location>
        <begin position="174"/>
        <end position="240"/>
    </location>
</feature>
<feature type="domain" description="SH3b" evidence="2">
    <location>
        <begin position="58"/>
        <end position="126"/>
    </location>
</feature>
<organism evidence="3 4">
    <name type="scientific">Litorilinea aerophila</name>
    <dbReference type="NCBI Taxonomy" id="1204385"/>
    <lineage>
        <taxon>Bacteria</taxon>
        <taxon>Bacillati</taxon>
        <taxon>Chloroflexota</taxon>
        <taxon>Caldilineae</taxon>
        <taxon>Caldilineales</taxon>
        <taxon>Caldilineaceae</taxon>
        <taxon>Litorilinea</taxon>
    </lineage>
</organism>
<dbReference type="InParanoid" id="A0A540VJV3"/>
<dbReference type="GO" id="GO:0004553">
    <property type="term" value="F:hydrolase activity, hydrolyzing O-glycosyl compounds"/>
    <property type="evidence" value="ECO:0007669"/>
    <property type="project" value="TreeGrafter"/>
</dbReference>
<dbReference type="PANTHER" id="PTHR12631:SF10">
    <property type="entry name" value="BETA-XYLOSIDASE-LIKE PROTEIN-RELATED"/>
    <property type="match status" value="1"/>
</dbReference>
<dbReference type="InterPro" id="IPR003646">
    <property type="entry name" value="SH3-like_bac-type"/>
</dbReference>
<dbReference type="PRINTS" id="PR01217">
    <property type="entry name" value="PRICHEXTENSN"/>
</dbReference>
<dbReference type="SMART" id="SM00287">
    <property type="entry name" value="SH3b"/>
    <property type="match status" value="2"/>
</dbReference>
<name>A0A540VJV3_9CHLR</name>
<feature type="region of interest" description="Disordered" evidence="1">
    <location>
        <begin position="131"/>
        <end position="154"/>
    </location>
</feature>
<dbReference type="EMBL" id="VIGC01000005">
    <property type="protein sequence ID" value="TQE97038.1"/>
    <property type="molecule type" value="Genomic_DNA"/>
</dbReference>
<evidence type="ECO:0000313" key="4">
    <source>
        <dbReference type="Proteomes" id="UP000317371"/>
    </source>
</evidence>
<gene>
    <name evidence="3" type="ORF">FKZ61_05225</name>
</gene>
<evidence type="ECO:0000259" key="2">
    <source>
        <dbReference type="PROSITE" id="PS51781"/>
    </source>
</evidence>
<feature type="compositionally biased region" description="Low complexity" evidence="1">
    <location>
        <begin position="131"/>
        <end position="140"/>
    </location>
</feature>
<evidence type="ECO:0000256" key="1">
    <source>
        <dbReference type="SAM" id="MobiDB-lite"/>
    </source>
</evidence>
<keyword evidence="4" id="KW-1185">Reference proteome</keyword>
<dbReference type="Proteomes" id="UP000317371">
    <property type="component" value="Unassembled WGS sequence"/>
</dbReference>